<dbReference type="Gene3D" id="3.40.190.150">
    <property type="entry name" value="Bordetella uptake gene, domain 1"/>
    <property type="match status" value="1"/>
</dbReference>
<proteinExistence type="inferred from homology"/>
<dbReference type="Gene3D" id="3.40.190.10">
    <property type="entry name" value="Periplasmic binding protein-like II"/>
    <property type="match status" value="1"/>
</dbReference>
<evidence type="ECO:0000313" key="3">
    <source>
        <dbReference type="Proteomes" id="UP000553193"/>
    </source>
</evidence>
<evidence type="ECO:0000313" key="2">
    <source>
        <dbReference type="EMBL" id="MBB3900041.1"/>
    </source>
</evidence>
<dbReference type="CDD" id="cd07012">
    <property type="entry name" value="PBP2_Bug_TTT"/>
    <property type="match status" value="1"/>
</dbReference>
<dbReference type="RefSeq" id="WP_242535193.1">
    <property type="nucleotide sequence ID" value="NZ_JACIDJ010000007.1"/>
</dbReference>
<comment type="similarity">
    <text evidence="1">Belongs to the UPF0065 (bug) family.</text>
</comment>
<dbReference type="Proteomes" id="UP000553193">
    <property type="component" value="Unassembled WGS sequence"/>
</dbReference>
<dbReference type="AlphaFoldDB" id="A0A840AG17"/>
<keyword evidence="3" id="KW-1185">Reference proteome</keyword>
<name>A0A840AG17_9PROT</name>
<dbReference type="PANTHER" id="PTHR42928">
    <property type="entry name" value="TRICARBOXYLATE-BINDING PROTEIN"/>
    <property type="match status" value="1"/>
</dbReference>
<organism evidence="2 3">
    <name type="scientific">Roseococcus suduntuyensis</name>
    <dbReference type="NCBI Taxonomy" id="455361"/>
    <lineage>
        <taxon>Bacteria</taxon>
        <taxon>Pseudomonadati</taxon>
        <taxon>Pseudomonadota</taxon>
        <taxon>Alphaproteobacteria</taxon>
        <taxon>Acetobacterales</taxon>
        <taxon>Roseomonadaceae</taxon>
        <taxon>Roseococcus</taxon>
    </lineage>
</organism>
<dbReference type="InterPro" id="IPR005064">
    <property type="entry name" value="BUG"/>
</dbReference>
<reference evidence="2 3" key="1">
    <citation type="submission" date="2020-08" db="EMBL/GenBank/DDBJ databases">
        <title>Genomic Encyclopedia of Type Strains, Phase IV (KMG-IV): sequencing the most valuable type-strain genomes for metagenomic binning, comparative biology and taxonomic classification.</title>
        <authorList>
            <person name="Goeker M."/>
        </authorList>
    </citation>
    <scope>NUCLEOTIDE SEQUENCE [LARGE SCALE GENOMIC DNA]</scope>
    <source>
        <strain evidence="2 3">DSM 19979</strain>
    </source>
</reference>
<keyword evidence="2" id="KW-0675">Receptor</keyword>
<dbReference type="InterPro" id="IPR042100">
    <property type="entry name" value="Bug_dom1"/>
</dbReference>
<protein>
    <submittedName>
        <fullName evidence="2">Tripartite-type tricarboxylate transporter receptor subunit TctC</fullName>
    </submittedName>
</protein>
<comment type="caution">
    <text evidence="2">The sequence shown here is derived from an EMBL/GenBank/DDBJ whole genome shotgun (WGS) entry which is preliminary data.</text>
</comment>
<dbReference type="Pfam" id="PF03401">
    <property type="entry name" value="TctC"/>
    <property type="match status" value="1"/>
</dbReference>
<dbReference type="EMBL" id="JACIDJ010000007">
    <property type="protein sequence ID" value="MBB3900041.1"/>
    <property type="molecule type" value="Genomic_DNA"/>
</dbReference>
<dbReference type="SUPFAM" id="SSF53850">
    <property type="entry name" value="Periplasmic binding protein-like II"/>
    <property type="match status" value="1"/>
</dbReference>
<dbReference type="PANTHER" id="PTHR42928:SF5">
    <property type="entry name" value="BLR1237 PROTEIN"/>
    <property type="match status" value="1"/>
</dbReference>
<accession>A0A840AG17</accession>
<sequence length="330" mass="34327">MIERRSLGLGAFGAAATLAIGAGPAHASFPDRVISIIVPFAAGGATDMAGRLLADKLGPFLSESGRAVVDNRPGAGSALGANVVRRARPDGYTLLVGSASTFAVAPASGAAAARYHPTEDFTPLALFGLSTMGLLVSRDSGITTMRELLDRMRANPGRYSYASSGVGGIAHLASEYFCKSAGVEAVHVPYRGGSQTAEAIMKGETLFAIDTVGSNIGQIRAGSLRLLAVTTARRDPNFTDVPTIAEAGVPGYELASWTVLAGPAGMPPEIVEAIGRAAARAIADPTVRERLETTGTVPELNSTPAMTREFLDRQFAIYREVVARIGLRLE</sequence>
<evidence type="ECO:0000256" key="1">
    <source>
        <dbReference type="ARBA" id="ARBA00006987"/>
    </source>
</evidence>
<dbReference type="PIRSF" id="PIRSF017082">
    <property type="entry name" value="YflP"/>
    <property type="match status" value="1"/>
</dbReference>
<gene>
    <name evidence="2" type="ORF">GGQ83_003508</name>
</gene>